<dbReference type="InterPro" id="IPR000182">
    <property type="entry name" value="GNAT_dom"/>
</dbReference>
<dbReference type="OrthoDB" id="9796381at2"/>
<dbReference type="Gene3D" id="3.40.630.30">
    <property type="match status" value="1"/>
</dbReference>
<dbReference type="Proteomes" id="UP000051442">
    <property type="component" value="Unassembled WGS sequence"/>
</dbReference>
<organism evidence="2 3">
    <name type="scientific">Secundilactobacillus similis DSM 23365 = JCM 2765</name>
    <dbReference type="NCBI Taxonomy" id="1423804"/>
    <lineage>
        <taxon>Bacteria</taxon>
        <taxon>Bacillati</taxon>
        <taxon>Bacillota</taxon>
        <taxon>Bacilli</taxon>
        <taxon>Lactobacillales</taxon>
        <taxon>Lactobacillaceae</taxon>
        <taxon>Secundilactobacillus</taxon>
    </lineage>
</organism>
<name>A0A0R2F670_9LACO</name>
<dbReference type="RefSeq" id="WP_057151913.1">
    <property type="nucleotide sequence ID" value="NZ_AYZM01000087.1"/>
</dbReference>
<dbReference type="AlphaFoldDB" id="A0A0R2F670"/>
<dbReference type="PROSITE" id="PS51186">
    <property type="entry name" value="GNAT"/>
    <property type="match status" value="1"/>
</dbReference>
<keyword evidence="3" id="KW-1185">Reference proteome</keyword>
<evidence type="ECO:0000313" key="2">
    <source>
        <dbReference type="EMBL" id="KRN23906.1"/>
    </source>
</evidence>
<sequence length="181" mass="19905">MKLRRAEMKDLQQIESIIQDGKQLLAAQHIDQWQGNYPNTNVLVDDIQNGRTMVLVDGYDVLGTAAVIPAPDESYQEIDGQWLTAGNSYVAIHRVAVSSHHHGKGLSGKLLAAIFDEIDQHPAVKGVRIDTHPENLGMQHVINKAGFTKTGTVEVKADDQTDVQDFAYEKLTKSAATVYAN</sequence>
<dbReference type="EMBL" id="AYZM01000087">
    <property type="protein sequence ID" value="KRN23906.1"/>
    <property type="molecule type" value="Genomic_DNA"/>
</dbReference>
<reference evidence="2 3" key="1">
    <citation type="journal article" date="2015" name="Genome Announc.">
        <title>Expanding the biotechnology potential of lactobacilli through comparative genomics of 213 strains and associated genera.</title>
        <authorList>
            <person name="Sun Z."/>
            <person name="Harris H.M."/>
            <person name="McCann A."/>
            <person name="Guo C."/>
            <person name="Argimon S."/>
            <person name="Zhang W."/>
            <person name="Yang X."/>
            <person name="Jeffery I.B."/>
            <person name="Cooney J.C."/>
            <person name="Kagawa T.F."/>
            <person name="Liu W."/>
            <person name="Song Y."/>
            <person name="Salvetti E."/>
            <person name="Wrobel A."/>
            <person name="Rasinkangas P."/>
            <person name="Parkhill J."/>
            <person name="Rea M.C."/>
            <person name="O'Sullivan O."/>
            <person name="Ritari J."/>
            <person name="Douillard F.P."/>
            <person name="Paul Ross R."/>
            <person name="Yang R."/>
            <person name="Briner A.E."/>
            <person name="Felis G.E."/>
            <person name="de Vos W.M."/>
            <person name="Barrangou R."/>
            <person name="Klaenhammer T.R."/>
            <person name="Caufield P.W."/>
            <person name="Cui Y."/>
            <person name="Zhang H."/>
            <person name="O'Toole P.W."/>
        </authorList>
    </citation>
    <scope>NUCLEOTIDE SEQUENCE [LARGE SCALE GENOMIC DNA]</scope>
    <source>
        <strain evidence="2 3">DSM 23365</strain>
    </source>
</reference>
<accession>A0A0R2F670</accession>
<protein>
    <submittedName>
        <fullName evidence="2">Acetyltransferase</fullName>
    </submittedName>
</protein>
<dbReference type="GO" id="GO:0016747">
    <property type="term" value="F:acyltransferase activity, transferring groups other than amino-acyl groups"/>
    <property type="evidence" value="ECO:0007669"/>
    <property type="project" value="InterPro"/>
</dbReference>
<dbReference type="InterPro" id="IPR016181">
    <property type="entry name" value="Acyl_CoA_acyltransferase"/>
</dbReference>
<keyword evidence="2" id="KW-0808">Transferase</keyword>
<proteinExistence type="predicted"/>
<dbReference type="SUPFAM" id="SSF55729">
    <property type="entry name" value="Acyl-CoA N-acyltransferases (Nat)"/>
    <property type="match status" value="1"/>
</dbReference>
<gene>
    <name evidence="2" type="ORF">FD14_GL000664</name>
</gene>
<dbReference type="PATRIC" id="fig|1423804.4.peg.712"/>
<comment type="caution">
    <text evidence="2">The sequence shown here is derived from an EMBL/GenBank/DDBJ whole genome shotgun (WGS) entry which is preliminary data.</text>
</comment>
<evidence type="ECO:0000313" key="3">
    <source>
        <dbReference type="Proteomes" id="UP000051442"/>
    </source>
</evidence>
<dbReference type="STRING" id="1423804.FD14_GL000664"/>
<feature type="domain" description="N-acetyltransferase" evidence="1">
    <location>
        <begin position="1"/>
        <end position="173"/>
    </location>
</feature>
<evidence type="ECO:0000259" key="1">
    <source>
        <dbReference type="PROSITE" id="PS51186"/>
    </source>
</evidence>
<dbReference type="Pfam" id="PF00583">
    <property type="entry name" value="Acetyltransf_1"/>
    <property type="match status" value="1"/>
</dbReference>